<dbReference type="PANTHER" id="PTHR42912:SF80">
    <property type="entry name" value="METHYLTRANSFERASE DOMAIN-CONTAINING PROTEIN"/>
    <property type="match status" value="1"/>
</dbReference>
<organism evidence="2 3">
    <name type="scientific">Ciceribacter sichuanensis</name>
    <dbReference type="NCBI Taxonomy" id="2949647"/>
    <lineage>
        <taxon>Bacteria</taxon>
        <taxon>Pseudomonadati</taxon>
        <taxon>Pseudomonadota</taxon>
        <taxon>Alphaproteobacteria</taxon>
        <taxon>Hyphomicrobiales</taxon>
        <taxon>Rhizobiaceae</taxon>
        <taxon>Ciceribacter</taxon>
    </lineage>
</organism>
<evidence type="ECO:0000313" key="3">
    <source>
        <dbReference type="Proteomes" id="UP001155079"/>
    </source>
</evidence>
<dbReference type="Pfam" id="PF08241">
    <property type="entry name" value="Methyltransf_11"/>
    <property type="match status" value="1"/>
</dbReference>
<dbReference type="InterPro" id="IPR029063">
    <property type="entry name" value="SAM-dependent_MTases_sf"/>
</dbReference>
<dbReference type="PANTHER" id="PTHR42912">
    <property type="entry name" value="METHYLTRANSFERASE"/>
    <property type="match status" value="1"/>
</dbReference>
<protein>
    <submittedName>
        <fullName evidence="2">Class I SAM-dependent methyltransferase</fullName>
    </submittedName>
</protein>
<dbReference type="SUPFAM" id="SSF53335">
    <property type="entry name" value="S-adenosyl-L-methionine-dependent methyltransferases"/>
    <property type="match status" value="1"/>
</dbReference>
<sequence length="230" mass="26635">MEESEFDRFADEYRKLHANVITASGETPEFFAEYKIADLVNHAASRSVSVKRILDFGCGVGTSSQYFLNYFPGAEIVGVDVSGKSLEIARSRYGKDVTYSLLDKVIDYPDNSFDMAFAACVFHHIPWEEHSHWLSEIHRVLRPGGFVAVFEHNPWNPLTVHAVNTCEFDENARLMNPYHLRGILNQIKYRDIHHNYRIFFPRKFAFLRSMEKYMEWLPLGAQYSVTAQKV</sequence>
<dbReference type="RefSeq" id="WP_250943925.1">
    <property type="nucleotide sequence ID" value="NZ_JAMQAY010000001.1"/>
</dbReference>
<dbReference type="GO" id="GO:0008168">
    <property type="term" value="F:methyltransferase activity"/>
    <property type="evidence" value="ECO:0007669"/>
    <property type="project" value="UniProtKB-KW"/>
</dbReference>
<dbReference type="GO" id="GO:0032259">
    <property type="term" value="P:methylation"/>
    <property type="evidence" value="ECO:0007669"/>
    <property type="project" value="UniProtKB-KW"/>
</dbReference>
<dbReference type="EMBL" id="JAMQAY010000001">
    <property type="protein sequence ID" value="MCM2400156.1"/>
    <property type="molecule type" value="Genomic_DNA"/>
</dbReference>
<keyword evidence="3" id="KW-1185">Reference proteome</keyword>
<dbReference type="InterPro" id="IPR013216">
    <property type="entry name" value="Methyltransf_11"/>
</dbReference>
<comment type="caution">
    <text evidence="2">The sequence shown here is derived from an EMBL/GenBank/DDBJ whole genome shotgun (WGS) entry which is preliminary data.</text>
</comment>
<feature type="domain" description="Methyltransferase type 11" evidence="1">
    <location>
        <begin position="54"/>
        <end position="148"/>
    </location>
</feature>
<evidence type="ECO:0000313" key="2">
    <source>
        <dbReference type="EMBL" id="MCM2400156.1"/>
    </source>
</evidence>
<name>A0ABT0V2Z0_9HYPH</name>
<dbReference type="InterPro" id="IPR050508">
    <property type="entry name" value="Methyltransf_Superfamily"/>
</dbReference>
<dbReference type="Gene3D" id="3.40.50.150">
    <property type="entry name" value="Vaccinia Virus protein VP39"/>
    <property type="match status" value="1"/>
</dbReference>
<accession>A0ABT0V2Z0</accession>
<keyword evidence="2" id="KW-0808">Transferase</keyword>
<dbReference type="CDD" id="cd02440">
    <property type="entry name" value="AdoMet_MTases"/>
    <property type="match status" value="1"/>
</dbReference>
<reference evidence="2 3" key="1">
    <citation type="submission" date="2022-06" db="EMBL/GenBank/DDBJ databases">
        <authorList>
            <person name="Sun Q."/>
        </authorList>
    </citation>
    <scope>NUCLEOTIDE SEQUENCE [LARGE SCALE GENOMIC DNA]</scope>
    <source>
        <strain evidence="2 3">S153</strain>
    </source>
</reference>
<keyword evidence="2" id="KW-0489">Methyltransferase</keyword>
<gene>
    <name evidence="2" type="ORF">NBH20_03255</name>
</gene>
<proteinExistence type="predicted"/>
<dbReference type="Proteomes" id="UP001155079">
    <property type="component" value="Unassembled WGS sequence"/>
</dbReference>
<evidence type="ECO:0000259" key="1">
    <source>
        <dbReference type="Pfam" id="PF08241"/>
    </source>
</evidence>